<dbReference type="GO" id="GO:0016853">
    <property type="term" value="F:isomerase activity"/>
    <property type="evidence" value="ECO:0007669"/>
    <property type="project" value="UniProtKB-KW"/>
</dbReference>
<dbReference type="SUPFAM" id="SSF75011">
    <property type="entry name" value="3-carboxy-cis,cis-mucoante lactonizing enzyme"/>
    <property type="match status" value="1"/>
</dbReference>
<proteinExistence type="inferred from homology"/>
<dbReference type="OMA" id="GEVTGMN"/>
<sequence length="394" mass="41382">MTNNTYRIALGGPGKTVHIASFDPAASSLALSSSVEASRATWLIAHPSAKGIYFATGEQDGGAVRILRLDSDNAQVVASVRSGGLNPTHLALSPDGAELLVAHYVSGGVGVLRVLPAPPYLERTAGAQTVDFLWTPPAPHEPGKIVPDRQERSHPHQVLVVGHEALVPDLGADKIWRLAKSAGSGAWEVAGALDFPRGSGPRHALFHGAPALRPRGATPDGVLYTVAELSNQLFAHAWPAGEHLGTLPTLPNASSTTANATSPPLLPGEILYADPSTAPPADAPRAQLKADPQLAAEILLDAEGCVYVTNRNEPGEQGDSIVVYSPHPEFKVLQRYYPGVKHLRGIAFSPDGKYVAFAGMNGGGVKVWERAGKGELRDTGARADVEGITSVLWL</sequence>
<reference evidence="3" key="1">
    <citation type="journal article" date="2012" name="Science">
        <title>The Paleozoic origin of enzymatic lignin decomposition reconstructed from 31 fungal genomes.</title>
        <authorList>
            <person name="Floudas D."/>
            <person name="Binder M."/>
            <person name="Riley R."/>
            <person name="Barry K."/>
            <person name="Blanchette R.A."/>
            <person name="Henrissat B."/>
            <person name="Martinez A.T."/>
            <person name="Otillar R."/>
            <person name="Spatafora J.W."/>
            <person name="Yadav J.S."/>
            <person name="Aerts A."/>
            <person name="Benoit I."/>
            <person name="Boyd A."/>
            <person name="Carlson A."/>
            <person name="Copeland A."/>
            <person name="Coutinho P.M."/>
            <person name="de Vries R.P."/>
            <person name="Ferreira P."/>
            <person name="Findley K."/>
            <person name="Foster B."/>
            <person name="Gaskell J."/>
            <person name="Glotzer D."/>
            <person name="Gorecki P."/>
            <person name="Heitman J."/>
            <person name="Hesse C."/>
            <person name="Hori C."/>
            <person name="Igarashi K."/>
            <person name="Jurgens J.A."/>
            <person name="Kallen N."/>
            <person name="Kersten P."/>
            <person name="Kohler A."/>
            <person name="Kuees U."/>
            <person name="Kumar T.K.A."/>
            <person name="Kuo A."/>
            <person name="LaButti K."/>
            <person name="Larrondo L.F."/>
            <person name="Lindquist E."/>
            <person name="Ling A."/>
            <person name="Lombard V."/>
            <person name="Lucas S."/>
            <person name="Lundell T."/>
            <person name="Martin R."/>
            <person name="McLaughlin D.J."/>
            <person name="Morgenstern I."/>
            <person name="Morin E."/>
            <person name="Murat C."/>
            <person name="Nagy L.G."/>
            <person name="Nolan M."/>
            <person name="Ohm R.A."/>
            <person name="Patyshakuliyeva A."/>
            <person name="Rokas A."/>
            <person name="Ruiz-Duenas F.J."/>
            <person name="Sabat G."/>
            <person name="Salamov A."/>
            <person name="Samejima M."/>
            <person name="Schmutz J."/>
            <person name="Slot J.C."/>
            <person name="St John F."/>
            <person name="Stenlid J."/>
            <person name="Sun H."/>
            <person name="Sun S."/>
            <person name="Syed K."/>
            <person name="Tsang A."/>
            <person name="Wiebenga A."/>
            <person name="Young D."/>
            <person name="Pisabarro A."/>
            <person name="Eastwood D.C."/>
            <person name="Martin F."/>
            <person name="Cullen D."/>
            <person name="Grigoriev I.V."/>
            <person name="Hibbett D.S."/>
        </authorList>
    </citation>
    <scope>NUCLEOTIDE SEQUENCE [LARGE SCALE GENOMIC DNA]</scope>
    <source>
        <strain evidence="3">TFB10046</strain>
    </source>
</reference>
<dbReference type="GO" id="GO:0017057">
    <property type="term" value="F:6-phosphogluconolactonase activity"/>
    <property type="evidence" value="ECO:0007669"/>
    <property type="project" value="TreeGrafter"/>
</dbReference>
<dbReference type="Proteomes" id="UP000006514">
    <property type="component" value="Unassembled WGS sequence"/>
</dbReference>
<dbReference type="KEGG" id="adl:AURDEDRAFT_130671"/>
<gene>
    <name evidence="2" type="ORF">AURDEDRAFT_130671</name>
</gene>
<evidence type="ECO:0000256" key="1">
    <source>
        <dbReference type="ARBA" id="ARBA00005564"/>
    </source>
</evidence>
<evidence type="ECO:0000313" key="3">
    <source>
        <dbReference type="Proteomes" id="UP000006514"/>
    </source>
</evidence>
<dbReference type="eggNOG" id="ENOG502S3WY">
    <property type="taxonomic scope" value="Eukaryota"/>
</dbReference>
<dbReference type="InterPro" id="IPR019405">
    <property type="entry name" value="Lactonase_7-beta_prop"/>
</dbReference>
<dbReference type="OrthoDB" id="9972196at2759"/>
<dbReference type="PANTHER" id="PTHR30344:SF7">
    <property type="entry name" value="DUF2415 DOMAIN-CONTAINING PROTEIN"/>
    <property type="match status" value="1"/>
</dbReference>
<keyword evidence="3" id="KW-1185">Reference proteome</keyword>
<evidence type="ECO:0000313" key="2">
    <source>
        <dbReference type="EMBL" id="EJD35363.1"/>
    </source>
</evidence>
<dbReference type="Pfam" id="PF10282">
    <property type="entry name" value="Lactonase"/>
    <property type="match status" value="1"/>
</dbReference>
<dbReference type="AlphaFoldDB" id="J0WT11"/>
<dbReference type="InParanoid" id="J0WT11"/>
<organism evidence="2 3">
    <name type="scientific">Auricularia subglabra (strain TFB-10046 / SS5)</name>
    <name type="common">White-rot fungus</name>
    <name type="synonym">Auricularia delicata (strain TFB10046)</name>
    <dbReference type="NCBI Taxonomy" id="717982"/>
    <lineage>
        <taxon>Eukaryota</taxon>
        <taxon>Fungi</taxon>
        <taxon>Dikarya</taxon>
        <taxon>Basidiomycota</taxon>
        <taxon>Agaricomycotina</taxon>
        <taxon>Agaricomycetes</taxon>
        <taxon>Auriculariales</taxon>
        <taxon>Auriculariaceae</taxon>
        <taxon>Auricularia</taxon>
    </lineage>
</organism>
<dbReference type="EMBL" id="JH687893">
    <property type="protein sequence ID" value="EJD35363.1"/>
    <property type="molecule type" value="Genomic_DNA"/>
</dbReference>
<dbReference type="InterPro" id="IPR015943">
    <property type="entry name" value="WD40/YVTN_repeat-like_dom_sf"/>
</dbReference>
<dbReference type="PANTHER" id="PTHR30344">
    <property type="entry name" value="6-PHOSPHOGLUCONOLACTONASE-RELATED"/>
    <property type="match status" value="1"/>
</dbReference>
<dbReference type="InterPro" id="IPR050282">
    <property type="entry name" value="Cycloisomerase_2"/>
</dbReference>
<protein>
    <submittedName>
        <fullName evidence="2">Putative isomerase YbhE</fullName>
    </submittedName>
</protein>
<accession>J0WT11</accession>
<dbReference type="Gene3D" id="2.130.10.10">
    <property type="entry name" value="YVTN repeat-like/Quinoprotein amine dehydrogenase"/>
    <property type="match status" value="1"/>
</dbReference>
<keyword evidence="2" id="KW-0413">Isomerase</keyword>
<name>J0WT11_AURST</name>
<comment type="similarity">
    <text evidence="1">Belongs to the cycloisomerase 2 family.</text>
</comment>